<name>A0ABP0KQB7_9DINO</name>
<accession>A0ABP0KQB7</accession>
<comment type="caution">
    <text evidence="6">The sequence shown here is derived from an EMBL/GenBank/DDBJ whole genome shotgun (WGS) entry which is preliminary data.</text>
</comment>
<sequence length="180" mass="20083">MDRIHKIGPRGFTPERDINHVDGCLEWLKVGRVQVSLLNREHLFEAMMIEDTSMEKLLTEVESGRILDEVEGPKGVTAEEVFLHNKLQDAWIILNGEALDVTRWIPLHPGGQEAIARLLGKDASLEWNMIHTPGTLERNRRFLSTVGQICCEDANSSNAGVAKGTIGLIFGLGCCKRRRG</sequence>
<dbReference type="PANTHER" id="PTHR19359:SF95">
    <property type="entry name" value="CYTOCHROME B5 TYPE B"/>
    <property type="match status" value="1"/>
</dbReference>
<dbReference type="SMART" id="SM01117">
    <property type="entry name" value="Cyt-b5"/>
    <property type="match status" value="1"/>
</dbReference>
<dbReference type="Gene3D" id="3.10.120.10">
    <property type="entry name" value="Cytochrome b5-like heme/steroid binding domain"/>
    <property type="match status" value="1"/>
</dbReference>
<evidence type="ECO:0000313" key="6">
    <source>
        <dbReference type="EMBL" id="CAK9028119.1"/>
    </source>
</evidence>
<evidence type="ECO:0000256" key="2">
    <source>
        <dbReference type="ARBA" id="ARBA00022723"/>
    </source>
</evidence>
<feature type="domain" description="Cytochrome b5 heme-binding" evidence="5">
    <location>
        <begin position="73"/>
        <end position="150"/>
    </location>
</feature>
<keyword evidence="7" id="KW-1185">Reference proteome</keyword>
<reference evidence="6 7" key="1">
    <citation type="submission" date="2024-02" db="EMBL/GenBank/DDBJ databases">
        <authorList>
            <person name="Chen Y."/>
            <person name="Shah S."/>
            <person name="Dougan E. K."/>
            <person name="Thang M."/>
            <person name="Chan C."/>
        </authorList>
    </citation>
    <scope>NUCLEOTIDE SEQUENCE [LARGE SCALE GENOMIC DNA]</scope>
</reference>
<dbReference type="InterPro" id="IPR036400">
    <property type="entry name" value="Cyt_B5-like_heme/steroid_sf"/>
</dbReference>
<evidence type="ECO:0000256" key="1">
    <source>
        <dbReference type="ARBA" id="ARBA00022617"/>
    </source>
</evidence>
<proteinExistence type="inferred from homology"/>
<dbReference type="InterPro" id="IPR050668">
    <property type="entry name" value="Cytochrome_b5"/>
</dbReference>
<dbReference type="Pfam" id="PF00173">
    <property type="entry name" value="Cyt-b5"/>
    <property type="match status" value="1"/>
</dbReference>
<evidence type="ECO:0000313" key="7">
    <source>
        <dbReference type="Proteomes" id="UP001642484"/>
    </source>
</evidence>
<keyword evidence="3" id="KW-0408">Iron</keyword>
<dbReference type="EMBL" id="CAXAMN010009247">
    <property type="protein sequence ID" value="CAK9028119.1"/>
    <property type="molecule type" value="Genomic_DNA"/>
</dbReference>
<protein>
    <recommendedName>
        <fullName evidence="5">Cytochrome b5 heme-binding domain-containing protein</fullName>
    </recommendedName>
</protein>
<dbReference type="PANTHER" id="PTHR19359">
    <property type="entry name" value="CYTOCHROME B5"/>
    <property type="match status" value="1"/>
</dbReference>
<keyword evidence="1" id="KW-0349">Heme</keyword>
<keyword evidence="2" id="KW-0479">Metal-binding</keyword>
<dbReference type="InterPro" id="IPR001199">
    <property type="entry name" value="Cyt_B5-like_heme/steroid-bd"/>
</dbReference>
<gene>
    <name evidence="6" type="ORF">CCMP2556_LOCUS16992</name>
</gene>
<evidence type="ECO:0000259" key="5">
    <source>
        <dbReference type="PROSITE" id="PS50255"/>
    </source>
</evidence>
<evidence type="ECO:0000256" key="4">
    <source>
        <dbReference type="ARBA" id="ARBA00038168"/>
    </source>
</evidence>
<dbReference type="PROSITE" id="PS50255">
    <property type="entry name" value="CYTOCHROME_B5_2"/>
    <property type="match status" value="1"/>
</dbReference>
<organism evidence="6 7">
    <name type="scientific">Durusdinium trenchii</name>
    <dbReference type="NCBI Taxonomy" id="1381693"/>
    <lineage>
        <taxon>Eukaryota</taxon>
        <taxon>Sar</taxon>
        <taxon>Alveolata</taxon>
        <taxon>Dinophyceae</taxon>
        <taxon>Suessiales</taxon>
        <taxon>Symbiodiniaceae</taxon>
        <taxon>Durusdinium</taxon>
    </lineage>
</organism>
<dbReference type="SUPFAM" id="SSF55856">
    <property type="entry name" value="Cytochrome b5-like heme/steroid binding domain"/>
    <property type="match status" value="1"/>
</dbReference>
<dbReference type="Proteomes" id="UP001642484">
    <property type="component" value="Unassembled WGS sequence"/>
</dbReference>
<evidence type="ECO:0000256" key="3">
    <source>
        <dbReference type="ARBA" id="ARBA00023004"/>
    </source>
</evidence>
<comment type="similarity">
    <text evidence="4">Belongs to the cytochrome b5 family.</text>
</comment>